<dbReference type="PROSITE" id="PS00893">
    <property type="entry name" value="NUDIX_BOX"/>
    <property type="match status" value="1"/>
</dbReference>
<dbReference type="SUPFAM" id="SSF55811">
    <property type="entry name" value="Nudix"/>
    <property type="match status" value="1"/>
</dbReference>
<dbReference type="Pfam" id="PF00293">
    <property type="entry name" value="NUDIX"/>
    <property type="match status" value="1"/>
</dbReference>
<evidence type="ECO:0000313" key="4">
    <source>
        <dbReference type="Proteomes" id="UP000007254"/>
    </source>
</evidence>
<name>G0GF00_WINT7</name>
<dbReference type="GO" id="GO:0016787">
    <property type="term" value="F:hydrolase activity"/>
    <property type="evidence" value="ECO:0007669"/>
    <property type="project" value="UniProtKB-KW"/>
</dbReference>
<dbReference type="InterPro" id="IPR015797">
    <property type="entry name" value="NUDIX_hydrolase-like_dom_sf"/>
</dbReference>
<gene>
    <name evidence="3" type="ordered locus">Spith_2088</name>
</gene>
<keyword evidence="4" id="KW-1185">Reference proteome</keyword>
<organism evidence="3 4">
    <name type="scientific">Winmispira thermophila (strain ATCC 700085 / DSM 6578 / Z-1203)</name>
    <name type="common">Spirochaeta thermophila</name>
    <dbReference type="NCBI Taxonomy" id="869211"/>
    <lineage>
        <taxon>Bacteria</taxon>
        <taxon>Pseudomonadati</taxon>
        <taxon>Spirochaetota</taxon>
        <taxon>Spirochaetia</taxon>
        <taxon>Winmispirales</taxon>
        <taxon>Winmispiraceae</taxon>
        <taxon>Winmispira</taxon>
    </lineage>
</organism>
<dbReference type="HOGENOM" id="CLU_060552_3_1_12"/>
<dbReference type="KEGG" id="stq:Spith_2088"/>
<dbReference type="PANTHER" id="PTHR10885:SF0">
    <property type="entry name" value="ISOPENTENYL-DIPHOSPHATE DELTA-ISOMERASE"/>
    <property type="match status" value="1"/>
</dbReference>
<proteinExistence type="predicted"/>
<reference evidence="3 4" key="1">
    <citation type="submission" date="2011-06" db="EMBL/GenBank/DDBJ databases">
        <title>The complete genome of Spirochaeta thermophila DSM 6578.</title>
        <authorList>
            <consortium name="US DOE Joint Genome Institute (JGI-PGF)"/>
            <person name="Lucas S."/>
            <person name="Lapidus A."/>
            <person name="Bruce D."/>
            <person name="Goodwin L."/>
            <person name="Pitluck S."/>
            <person name="Peters L."/>
            <person name="Kyrpides N."/>
            <person name="Mavromatis K."/>
            <person name="Ivanova N."/>
            <person name="Mikailova N."/>
            <person name="Pagani I."/>
            <person name="Chertkov O."/>
            <person name="Detter J.C."/>
            <person name="Tapia R."/>
            <person name="Han C."/>
            <person name="Land M."/>
            <person name="Hauser L."/>
            <person name="Markowitz V."/>
            <person name="Cheng J.-F."/>
            <person name="Hugenholtz P."/>
            <person name="Woyke T."/>
            <person name="Wu D."/>
            <person name="Spring S."/>
            <person name="Merkhoffer B."/>
            <person name="Schneider S."/>
            <person name="Klenk H.-P."/>
            <person name="Eisen J.A."/>
        </authorList>
    </citation>
    <scope>NUCLEOTIDE SEQUENCE [LARGE SCALE GENOMIC DNA]</scope>
    <source>
        <strain evidence="4">ATCC 700085 / DSM 6578 / Z-1203</strain>
    </source>
</reference>
<dbReference type="EMBL" id="CP002903">
    <property type="protein sequence ID" value="AEJ62344.1"/>
    <property type="molecule type" value="Genomic_DNA"/>
</dbReference>
<dbReference type="PANTHER" id="PTHR10885">
    <property type="entry name" value="ISOPENTENYL-DIPHOSPHATE DELTA-ISOMERASE"/>
    <property type="match status" value="1"/>
</dbReference>
<feature type="domain" description="Nudix hydrolase" evidence="2">
    <location>
        <begin position="37"/>
        <end position="168"/>
    </location>
</feature>
<dbReference type="STRING" id="869211.Spith_2088"/>
<protein>
    <submittedName>
        <fullName evidence="3">NUDIX hydrolase</fullName>
    </submittedName>
</protein>
<dbReference type="Gene3D" id="3.90.79.10">
    <property type="entry name" value="Nucleoside Triphosphate Pyrophosphohydrolase"/>
    <property type="match status" value="1"/>
</dbReference>
<dbReference type="OrthoDB" id="9804563at2"/>
<keyword evidence="1 3" id="KW-0378">Hydrolase</keyword>
<dbReference type="Proteomes" id="UP000007254">
    <property type="component" value="Chromosome"/>
</dbReference>
<evidence type="ECO:0000256" key="1">
    <source>
        <dbReference type="ARBA" id="ARBA00022801"/>
    </source>
</evidence>
<evidence type="ECO:0000313" key="3">
    <source>
        <dbReference type="EMBL" id="AEJ62344.1"/>
    </source>
</evidence>
<dbReference type="CDD" id="cd04692">
    <property type="entry name" value="NUDIX_Hydrolase"/>
    <property type="match status" value="1"/>
</dbReference>
<dbReference type="InterPro" id="IPR000086">
    <property type="entry name" value="NUDIX_hydrolase_dom"/>
</dbReference>
<dbReference type="PROSITE" id="PS51462">
    <property type="entry name" value="NUDIX"/>
    <property type="match status" value="1"/>
</dbReference>
<sequence>MDHGLEQGGSETCVLVDDQDRVVGTAPREACHRDPGLMHRTVHVVVMNRRGEVLLQRRSIRKDVCPGRWDTAVGGHVRPGEDHEEAARRELREELGLEGLPLVWVGRMKVETPWETELVGVFITVHDGPFSPDPEEIEELRFWKKEEVETSVGDDRVTPGLAREISLLKRCGYW</sequence>
<accession>G0GF00</accession>
<dbReference type="AlphaFoldDB" id="G0GF00"/>
<dbReference type="InterPro" id="IPR020084">
    <property type="entry name" value="NUDIX_hydrolase_CS"/>
</dbReference>
<evidence type="ECO:0000259" key="2">
    <source>
        <dbReference type="PROSITE" id="PS51462"/>
    </source>
</evidence>
<dbReference type="RefSeq" id="WP_014625661.1">
    <property type="nucleotide sequence ID" value="NC_017583.1"/>
</dbReference>